<evidence type="ECO:0000313" key="3">
    <source>
        <dbReference type="Proteomes" id="UP000318313"/>
    </source>
</evidence>
<dbReference type="KEGG" id="gfm:Enr17x_41260"/>
<keyword evidence="1" id="KW-0472">Membrane</keyword>
<sequence>MTTDDPESQTKSFNGRTIVLSLLIFGLLMSGSLYLFQAVNTFHFADTQNALAREFPDARPRVEGGRLKGKPENPLTFRVTLAVPFNPNEDNAAIQQMTDRILEIASENMDLTQYEQAELHFYQAVPEQTIIMRDVKRDLKMWLNQRTLNSIPR</sequence>
<name>A0A518IG49_9PLAN</name>
<evidence type="ECO:0000313" key="2">
    <source>
        <dbReference type="EMBL" id="QDV52067.1"/>
    </source>
</evidence>
<dbReference type="AlphaFoldDB" id="A0A518IG49"/>
<keyword evidence="1" id="KW-0812">Transmembrane</keyword>
<keyword evidence="1" id="KW-1133">Transmembrane helix</keyword>
<gene>
    <name evidence="2" type="ORF">Enr17x_41260</name>
</gene>
<dbReference type="RefSeq" id="WP_145311442.1">
    <property type="nucleotide sequence ID" value="NZ_CP037452.1"/>
</dbReference>
<protein>
    <submittedName>
        <fullName evidence="2">Uncharacterized protein</fullName>
    </submittedName>
</protein>
<dbReference type="Proteomes" id="UP000318313">
    <property type="component" value="Chromosome"/>
</dbReference>
<organism evidence="2 3">
    <name type="scientific">Gimesia fumaroli</name>
    <dbReference type="NCBI Taxonomy" id="2527976"/>
    <lineage>
        <taxon>Bacteria</taxon>
        <taxon>Pseudomonadati</taxon>
        <taxon>Planctomycetota</taxon>
        <taxon>Planctomycetia</taxon>
        <taxon>Planctomycetales</taxon>
        <taxon>Planctomycetaceae</taxon>
        <taxon>Gimesia</taxon>
    </lineage>
</organism>
<keyword evidence="3" id="KW-1185">Reference proteome</keyword>
<evidence type="ECO:0000256" key="1">
    <source>
        <dbReference type="SAM" id="Phobius"/>
    </source>
</evidence>
<dbReference type="EMBL" id="CP037452">
    <property type="protein sequence ID" value="QDV52067.1"/>
    <property type="molecule type" value="Genomic_DNA"/>
</dbReference>
<reference evidence="2 3" key="1">
    <citation type="submission" date="2019-03" db="EMBL/GenBank/DDBJ databases">
        <title>Deep-cultivation of Planctomycetes and their phenomic and genomic characterization uncovers novel biology.</title>
        <authorList>
            <person name="Wiegand S."/>
            <person name="Jogler M."/>
            <person name="Boedeker C."/>
            <person name="Pinto D."/>
            <person name="Vollmers J."/>
            <person name="Rivas-Marin E."/>
            <person name="Kohn T."/>
            <person name="Peeters S.H."/>
            <person name="Heuer A."/>
            <person name="Rast P."/>
            <person name="Oberbeckmann S."/>
            <person name="Bunk B."/>
            <person name="Jeske O."/>
            <person name="Meyerdierks A."/>
            <person name="Storesund J.E."/>
            <person name="Kallscheuer N."/>
            <person name="Luecker S."/>
            <person name="Lage O.M."/>
            <person name="Pohl T."/>
            <person name="Merkel B.J."/>
            <person name="Hornburger P."/>
            <person name="Mueller R.-W."/>
            <person name="Bruemmer F."/>
            <person name="Labrenz M."/>
            <person name="Spormann A.M."/>
            <person name="Op den Camp H."/>
            <person name="Overmann J."/>
            <person name="Amann R."/>
            <person name="Jetten M.S.M."/>
            <person name="Mascher T."/>
            <person name="Medema M.H."/>
            <person name="Devos D.P."/>
            <person name="Kaster A.-K."/>
            <person name="Ovreas L."/>
            <person name="Rohde M."/>
            <person name="Galperin M.Y."/>
            <person name="Jogler C."/>
        </authorList>
    </citation>
    <scope>NUCLEOTIDE SEQUENCE [LARGE SCALE GENOMIC DNA]</scope>
    <source>
        <strain evidence="2 3">Enr17</strain>
    </source>
</reference>
<accession>A0A518IG49</accession>
<dbReference type="OrthoDB" id="268298at2"/>
<feature type="transmembrane region" description="Helical" evidence="1">
    <location>
        <begin position="18"/>
        <end position="36"/>
    </location>
</feature>
<proteinExistence type="predicted"/>